<evidence type="ECO:0000313" key="2">
    <source>
        <dbReference type="Proteomes" id="UP000821865"/>
    </source>
</evidence>
<accession>A0ACB8DLT6</accession>
<organism evidence="1 2">
    <name type="scientific">Dermacentor silvarum</name>
    <name type="common">Tick</name>
    <dbReference type="NCBI Taxonomy" id="543639"/>
    <lineage>
        <taxon>Eukaryota</taxon>
        <taxon>Metazoa</taxon>
        <taxon>Ecdysozoa</taxon>
        <taxon>Arthropoda</taxon>
        <taxon>Chelicerata</taxon>
        <taxon>Arachnida</taxon>
        <taxon>Acari</taxon>
        <taxon>Parasitiformes</taxon>
        <taxon>Ixodida</taxon>
        <taxon>Ixodoidea</taxon>
        <taxon>Ixodidae</taxon>
        <taxon>Rhipicephalinae</taxon>
        <taxon>Dermacentor</taxon>
    </lineage>
</organism>
<name>A0ACB8DLT6_DERSI</name>
<sequence length="294" mass="31915">MVCAHFVTAEVICARDERLKAITDLLATIRVVKMYAWEDALQENVLRLRETELKWLFRVNLLDAILDCVYSSTSSVLMIILFSTLPVLEPDIVLTPALAFSCVSLLYMTDLTMNNCGQALRNLSQASLALKRIADFCTAEEQDSFNTGCSTPAPQRKGAVVIDHCSFSWALPDDGASEAQLKDVDLVIKPGSLVGIVGFVGSGKSSLLAAILGDMHVVEGKVTCTGSNLSGGQKQRISIARAVYSQSDVYLLDDPLSALDPLVASRVFRDVIGKKGLLRHKASRPTKHMPASLD</sequence>
<reference evidence="1" key="1">
    <citation type="submission" date="2020-05" db="EMBL/GenBank/DDBJ databases">
        <title>Large-scale comparative analyses of tick genomes elucidate their genetic diversity and vector capacities.</title>
        <authorList>
            <person name="Jia N."/>
            <person name="Wang J."/>
            <person name="Shi W."/>
            <person name="Du L."/>
            <person name="Sun Y."/>
            <person name="Zhan W."/>
            <person name="Jiang J."/>
            <person name="Wang Q."/>
            <person name="Zhang B."/>
            <person name="Ji P."/>
            <person name="Sakyi L.B."/>
            <person name="Cui X."/>
            <person name="Yuan T."/>
            <person name="Jiang B."/>
            <person name="Yang W."/>
            <person name="Lam T.T.-Y."/>
            <person name="Chang Q."/>
            <person name="Ding S."/>
            <person name="Wang X."/>
            <person name="Zhu J."/>
            <person name="Ruan X."/>
            <person name="Zhao L."/>
            <person name="Wei J."/>
            <person name="Que T."/>
            <person name="Du C."/>
            <person name="Cheng J."/>
            <person name="Dai P."/>
            <person name="Han X."/>
            <person name="Huang E."/>
            <person name="Gao Y."/>
            <person name="Liu J."/>
            <person name="Shao H."/>
            <person name="Ye R."/>
            <person name="Li L."/>
            <person name="Wei W."/>
            <person name="Wang X."/>
            <person name="Wang C."/>
            <person name="Yang T."/>
            <person name="Huo Q."/>
            <person name="Li W."/>
            <person name="Guo W."/>
            <person name="Chen H."/>
            <person name="Zhou L."/>
            <person name="Ni X."/>
            <person name="Tian J."/>
            <person name="Zhou Y."/>
            <person name="Sheng Y."/>
            <person name="Liu T."/>
            <person name="Pan Y."/>
            <person name="Xia L."/>
            <person name="Li J."/>
            <person name="Zhao F."/>
            <person name="Cao W."/>
        </authorList>
    </citation>
    <scope>NUCLEOTIDE SEQUENCE</scope>
    <source>
        <strain evidence="1">Dsil-2018</strain>
    </source>
</reference>
<protein>
    <submittedName>
        <fullName evidence="1">Uncharacterized protein</fullName>
    </submittedName>
</protein>
<gene>
    <name evidence="1" type="ORF">HPB49_000070</name>
</gene>
<comment type="caution">
    <text evidence="1">The sequence shown here is derived from an EMBL/GenBank/DDBJ whole genome shotgun (WGS) entry which is preliminary data.</text>
</comment>
<evidence type="ECO:0000313" key="1">
    <source>
        <dbReference type="EMBL" id="KAH7973356.1"/>
    </source>
</evidence>
<proteinExistence type="predicted"/>
<keyword evidence="2" id="KW-1185">Reference proteome</keyword>
<dbReference type="Proteomes" id="UP000821865">
    <property type="component" value="Chromosome 10"/>
</dbReference>
<dbReference type="EMBL" id="CM023479">
    <property type="protein sequence ID" value="KAH7973356.1"/>
    <property type="molecule type" value="Genomic_DNA"/>
</dbReference>